<dbReference type="KEGG" id="wei:EQG49_06590"/>
<name>A0A4P6YTQ7_9LACO</name>
<dbReference type="EMBL" id="CP037940">
    <property type="protein sequence ID" value="QBO36149.1"/>
    <property type="molecule type" value="Genomic_DNA"/>
</dbReference>
<organism evidence="1 2">
    <name type="scientific">Periweissella cryptocerci</name>
    <dbReference type="NCBI Taxonomy" id="2506420"/>
    <lineage>
        <taxon>Bacteria</taxon>
        <taxon>Bacillati</taxon>
        <taxon>Bacillota</taxon>
        <taxon>Bacilli</taxon>
        <taxon>Lactobacillales</taxon>
        <taxon>Lactobacillaceae</taxon>
        <taxon>Periweissella</taxon>
    </lineage>
</organism>
<proteinExistence type="predicted"/>
<reference evidence="2" key="1">
    <citation type="submission" date="2019-03" db="EMBL/GenBank/DDBJ databases">
        <title>Weissella sp. 26KH-42 Genome sequencing.</title>
        <authorList>
            <person name="Heo J."/>
            <person name="Kim S.-J."/>
            <person name="Kim J.-S."/>
            <person name="Hong S.-B."/>
            <person name="Kwon S.-W."/>
        </authorList>
    </citation>
    <scope>NUCLEOTIDE SEQUENCE [LARGE SCALE GENOMIC DNA]</scope>
    <source>
        <strain evidence="2">26KH-42</strain>
    </source>
</reference>
<keyword evidence="2" id="KW-1185">Reference proteome</keyword>
<dbReference type="Proteomes" id="UP000292886">
    <property type="component" value="Chromosome"/>
</dbReference>
<accession>A0A4P6YTQ7</accession>
<dbReference type="RefSeq" id="WP_133363227.1">
    <property type="nucleotide sequence ID" value="NZ_CP037940.1"/>
</dbReference>
<evidence type="ECO:0000313" key="1">
    <source>
        <dbReference type="EMBL" id="QBO36149.1"/>
    </source>
</evidence>
<dbReference type="AlphaFoldDB" id="A0A4P6YTQ7"/>
<evidence type="ECO:0000313" key="2">
    <source>
        <dbReference type="Proteomes" id="UP000292886"/>
    </source>
</evidence>
<protein>
    <submittedName>
        <fullName evidence="1">Uncharacterized protein</fullName>
    </submittedName>
</protein>
<gene>
    <name evidence="1" type="ORF">EQG49_06590</name>
</gene>
<sequence>MLSGVIVFEANPSAGVNMMFYASKKLWGGDPKKFSARLNVELAKEHINFVVDTSYGDEQELKNFDIVVVTSHAMRWIDKQKLVNSAVIDVSASDFFENNTVVVVNKIKQNFGL</sequence>